<keyword evidence="2" id="KW-1185">Reference proteome</keyword>
<accession>A0AAV0IV89</accession>
<evidence type="ECO:0000313" key="1">
    <source>
        <dbReference type="EMBL" id="CAI0401538.1"/>
    </source>
</evidence>
<dbReference type="AlphaFoldDB" id="A0AAV0IV89"/>
<dbReference type="Proteomes" id="UP001154282">
    <property type="component" value="Unassembled WGS sequence"/>
</dbReference>
<reference evidence="1" key="1">
    <citation type="submission" date="2022-08" db="EMBL/GenBank/DDBJ databases">
        <authorList>
            <person name="Gutierrez-Valencia J."/>
        </authorList>
    </citation>
    <scope>NUCLEOTIDE SEQUENCE</scope>
</reference>
<evidence type="ECO:0000313" key="2">
    <source>
        <dbReference type="Proteomes" id="UP001154282"/>
    </source>
</evidence>
<name>A0AAV0IV89_9ROSI</name>
<comment type="caution">
    <text evidence="1">The sequence shown here is derived from an EMBL/GenBank/DDBJ whole genome shotgun (WGS) entry which is preliminary data.</text>
</comment>
<dbReference type="EMBL" id="CAMGYJ010000004">
    <property type="protein sequence ID" value="CAI0401538.1"/>
    <property type="molecule type" value="Genomic_DNA"/>
</dbReference>
<proteinExistence type="predicted"/>
<sequence length="128" mass="14623">FFNSDIGKKNNTEVIREKNVATLSSNPKDIGATARHSIKLAVKGTERIRQPDDEHFSAVMKLGIEKGIYSTRILRLSMYDPLIRCRRPIIEAKYPSYITVMTRTQITGRTKPVIQLLYIISNIINCTR</sequence>
<protein>
    <submittedName>
        <fullName evidence="1">Uncharacterized protein</fullName>
    </submittedName>
</protein>
<gene>
    <name evidence="1" type="ORF">LITE_LOCUS11247</name>
</gene>
<feature type="non-terminal residue" evidence="1">
    <location>
        <position position="1"/>
    </location>
</feature>
<organism evidence="1 2">
    <name type="scientific">Linum tenue</name>
    <dbReference type="NCBI Taxonomy" id="586396"/>
    <lineage>
        <taxon>Eukaryota</taxon>
        <taxon>Viridiplantae</taxon>
        <taxon>Streptophyta</taxon>
        <taxon>Embryophyta</taxon>
        <taxon>Tracheophyta</taxon>
        <taxon>Spermatophyta</taxon>
        <taxon>Magnoliopsida</taxon>
        <taxon>eudicotyledons</taxon>
        <taxon>Gunneridae</taxon>
        <taxon>Pentapetalae</taxon>
        <taxon>rosids</taxon>
        <taxon>fabids</taxon>
        <taxon>Malpighiales</taxon>
        <taxon>Linaceae</taxon>
        <taxon>Linum</taxon>
    </lineage>
</organism>